<evidence type="ECO:0000256" key="4">
    <source>
        <dbReference type="ARBA" id="ARBA00023136"/>
    </source>
</evidence>
<comment type="similarity">
    <text evidence="5">Belongs to the ROH1 family.</text>
</comment>
<organism evidence="8 9">
    <name type="scientific">Artemisia annua</name>
    <name type="common">Sweet wormwood</name>
    <dbReference type="NCBI Taxonomy" id="35608"/>
    <lineage>
        <taxon>Eukaryota</taxon>
        <taxon>Viridiplantae</taxon>
        <taxon>Streptophyta</taxon>
        <taxon>Embryophyta</taxon>
        <taxon>Tracheophyta</taxon>
        <taxon>Spermatophyta</taxon>
        <taxon>Magnoliopsida</taxon>
        <taxon>eudicotyledons</taxon>
        <taxon>Gunneridae</taxon>
        <taxon>Pentapetalae</taxon>
        <taxon>asterids</taxon>
        <taxon>campanulids</taxon>
        <taxon>Asterales</taxon>
        <taxon>Asteraceae</taxon>
        <taxon>Asteroideae</taxon>
        <taxon>Anthemideae</taxon>
        <taxon>Artemisiinae</taxon>
        <taxon>Artemisia</taxon>
    </lineage>
</organism>
<gene>
    <name evidence="8" type="ORF">CTI12_AA143520</name>
</gene>
<feature type="region of interest" description="Disordered" evidence="6">
    <location>
        <begin position="193"/>
        <end position="213"/>
    </location>
</feature>
<keyword evidence="4 7" id="KW-0472">Membrane</keyword>
<dbReference type="AlphaFoldDB" id="A0A2U1PJL8"/>
<keyword evidence="9" id="KW-1185">Reference proteome</keyword>
<evidence type="ECO:0000256" key="5">
    <source>
        <dbReference type="ARBA" id="ARBA00035114"/>
    </source>
</evidence>
<evidence type="ECO:0000256" key="2">
    <source>
        <dbReference type="ARBA" id="ARBA00022692"/>
    </source>
</evidence>
<evidence type="ECO:0000313" key="9">
    <source>
        <dbReference type="Proteomes" id="UP000245207"/>
    </source>
</evidence>
<dbReference type="Pfam" id="PF05633">
    <property type="entry name" value="ROH1-like"/>
    <property type="match status" value="2"/>
</dbReference>
<dbReference type="PANTHER" id="PTHR31509">
    <property type="entry name" value="BPS1-LIKE PROTEIN"/>
    <property type="match status" value="1"/>
</dbReference>
<accession>A0A2U1PJL8</accession>
<proteinExistence type="inferred from homology"/>
<sequence length="447" mass="50878">MPSTSSSNTSFGAFKRSILGLGSDHNSNHSQKQVHSEEVSNEVKSGFERELEAFQELVVGRLNLLLESGSDEFLSIEWMLKLLDVFVVCQERFKVILVNNAESVVKGPLDRMVTEYFDRSVKALDICNATRDGIEKVRLWRKHLEIVVSALESKQRNVIGEGQFRRARKTFTDLAIVMLDDQKDSGSVFSHRNRSFGRPNKVKELGTQRKQGHSRSLSWSVSNNWSASKQLQSMAGSLVPPRVNEISIHNGLANCVFTMGFVLMFVLWTIVAAIPCQDRGLFNLSVPRQFSWSTPMFMLHTRILDESKKRERKNSPGLLREIHQMEKSINFVSDLIDSVQQFPLTEEQQKEVKDGVQELALGTILKIREDYTVCLFVLALVKERSGQQFPLTEEQQKEVKDGVQELALVCNSCKSGLDTLDRQLREVFRQIMYCRTEGLETLNRAQS</sequence>
<name>A0A2U1PJL8_ARTAN</name>
<keyword evidence="2 7" id="KW-0812">Transmembrane</keyword>
<dbReference type="EMBL" id="PKPP01001068">
    <property type="protein sequence ID" value="PWA85956.1"/>
    <property type="molecule type" value="Genomic_DNA"/>
</dbReference>
<dbReference type="STRING" id="35608.A0A2U1PJL8"/>
<protein>
    <submittedName>
        <fullName evidence="8">BYPASS-related protein</fullName>
    </submittedName>
</protein>
<dbReference type="OrthoDB" id="1878996at2759"/>
<dbReference type="InterPro" id="IPR008511">
    <property type="entry name" value="ROH1-like"/>
</dbReference>
<evidence type="ECO:0000313" key="8">
    <source>
        <dbReference type="EMBL" id="PWA85956.1"/>
    </source>
</evidence>
<evidence type="ECO:0000256" key="3">
    <source>
        <dbReference type="ARBA" id="ARBA00022989"/>
    </source>
</evidence>
<feature type="transmembrane region" description="Helical" evidence="7">
    <location>
        <begin position="251"/>
        <end position="274"/>
    </location>
</feature>
<evidence type="ECO:0000256" key="7">
    <source>
        <dbReference type="SAM" id="Phobius"/>
    </source>
</evidence>
<comment type="subcellular location">
    <subcellularLocation>
        <location evidence="1">Membrane</location>
        <topology evidence="1">Single-pass membrane protein</topology>
    </subcellularLocation>
</comment>
<reference evidence="8 9" key="1">
    <citation type="journal article" date="2018" name="Mol. Plant">
        <title>The genome of Artemisia annua provides insight into the evolution of Asteraceae family and artemisinin biosynthesis.</title>
        <authorList>
            <person name="Shen Q."/>
            <person name="Zhang L."/>
            <person name="Liao Z."/>
            <person name="Wang S."/>
            <person name="Yan T."/>
            <person name="Shi P."/>
            <person name="Liu M."/>
            <person name="Fu X."/>
            <person name="Pan Q."/>
            <person name="Wang Y."/>
            <person name="Lv Z."/>
            <person name="Lu X."/>
            <person name="Zhang F."/>
            <person name="Jiang W."/>
            <person name="Ma Y."/>
            <person name="Chen M."/>
            <person name="Hao X."/>
            <person name="Li L."/>
            <person name="Tang Y."/>
            <person name="Lv G."/>
            <person name="Zhou Y."/>
            <person name="Sun X."/>
            <person name="Brodelius P.E."/>
            <person name="Rose J.K.C."/>
            <person name="Tang K."/>
        </authorList>
    </citation>
    <scope>NUCLEOTIDE SEQUENCE [LARGE SCALE GENOMIC DNA]</scope>
    <source>
        <strain evidence="9">cv. Huhao1</strain>
        <tissue evidence="8">Leaf</tissue>
    </source>
</reference>
<keyword evidence="3 7" id="KW-1133">Transmembrane helix</keyword>
<dbReference type="Proteomes" id="UP000245207">
    <property type="component" value="Unassembled WGS sequence"/>
</dbReference>
<evidence type="ECO:0000256" key="6">
    <source>
        <dbReference type="SAM" id="MobiDB-lite"/>
    </source>
</evidence>
<comment type="caution">
    <text evidence="8">The sequence shown here is derived from an EMBL/GenBank/DDBJ whole genome shotgun (WGS) entry which is preliminary data.</text>
</comment>
<evidence type="ECO:0000256" key="1">
    <source>
        <dbReference type="ARBA" id="ARBA00004167"/>
    </source>
</evidence>
<dbReference type="GO" id="GO:0016020">
    <property type="term" value="C:membrane"/>
    <property type="evidence" value="ECO:0007669"/>
    <property type="project" value="UniProtKB-SubCell"/>
</dbReference>